<dbReference type="RefSeq" id="WP_127191389.1">
    <property type="nucleotide sequence ID" value="NZ_RZNY01000004.1"/>
</dbReference>
<dbReference type="EMBL" id="RZNY01000004">
    <property type="protein sequence ID" value="RUT47511.1"/>
    <property type="molecule type" value="Genomic_DNA"/>
</dbReference>
<accession>A0A433YCA2</accession>
<reference evidence="1 2" key="1">
    <citation type="submission" date="2018-12" db="EMBL/GenBank/DDBJ databases">
        <authorList>
            <person name="Sun L."/>
            <person name="Chen Z."/>
        </authorList>
    </citation>
    <scope>NUCLEOTIDE SEQUENCE [LARGE SCALE GENOMIC DNA]</scope>
    <source>
        <strain evidence="1 2">DSM 15890</strain>
    </source>
</reference>
<dbReference type="Proteomes" id="UP000279446">
    <property type="component" value="Unassembled WGS sequence"/>
</dbReference>
<dbReference type="AlphaFoldDB" id="A0A433YCA2"/>
<sequence>MPAVLLDGLRMTNATQSYIDAMHAILSHRGWITCSKSMLTGMTVAGFRFTVQRSLQVESTTAYNWMAENFIAADFIGIAASQGAGFNFESTFPLYQKQAVGMIKESIDNGIGVVVWKDRFVVVAGYDDDKQVLYYSDGEGNEQGIHDGLKSLAYDDFGRNETPYWYYQFFENKIELEEIEIYRESLIQAIYKWETHDPMLPEGEYACGRLAYDAIISAIQTGDYIAKDGASVIGYYAGAKRDISLYIRELSRMWPEIVQAAEEYGRVAAIFTEVACLLVEWRQEISDIALNNHPQVTLLVALVQEAKEKEANAIEKLRWWMRESLDNRFHDIGLR</sequence>
<dbReference type="OrthoDB" id="2960956at2"/>
<evidence type="ECO:0000313" key="1">
    <source>
        <dbReference type="EMBL" id="RUT47511.1"/>
    </source>
</evidence>
<protein>
    <submittedName>
        <fullName evidence="1">Uncharacterized protein</fullName>
    </submittedName>
</protein>
<keyword evidence="2" id="KW-1185">Reference proteome</keyword>
<proteinExistence type="predicted"/>
<name>A0A433YCA2_9BACL</name>
<gene>
    <name evidence="1" type="ORF">EJP82_07340</name>
</gene>
<evidence type="ECO:0000313" key="2">
    <source>
        <dbReference type="Proteomes" id="UP000279446"/>
    </source>
</evidence>
<comment type="caution">
    <text evidence="1">The sequence shown here is derived from an EMBL/GenBank/DDBJ whole genome shotgun (WGS) entry which is preliminary data.</text>
</comment>
<organism evidence="1 2">
    <name type="scientific">Paenibacillus anaericanus</name>
    <dbReference type="NCBI Taxonomy" id="170367"/>
    <lineage>
        <taxon>Bacteria</taxon>
        <taxon>Bacillati</taxon>
        <taxon>Bacillota</taxon>
        <taxon>Bacilli</taxon>
        <taxon>Bacillales</taxon>
        <taxon>Paenibacillaceae</taxon>
        <taxon>Paenibacillus</taxon>
    </lineage>
</organism>